<dbReference type="PROSITE" id="PS50216">
    <property type="entry name" value="DHHC"/>
    <property type="match status" value="1"/>
</dbReference>
<dbReference type="InterPro" id="IPR037275">
    <property type="entry name" value="Znf_CTCHY_sf"/>
</dbReference>
<dbReference type="GO" id="GO:0008270">
    <property type="term" value="F:zinc ion binding"/>
    <property type="evidence" value="ECO:0007669"/>
    <property type="project" value="UniProtKB-KW"/>
</dbReference>
<dbReference type="GO" id="GO:0008988">
    <property type="term" value="F:rRNA (adenine-N6-)-methyltransferase activity"/>
    <property type="evidence" value="ECO:0007669"/>
    <property type="project" value="InterPro"/>
</dbReference>
<dbReference type="PANTHER" id="PTHR13493:SF3">
    <property type="entry name" value="RRNA N6-ADENOSINE-METHYLTRANSFERASE ZCCHC4"/>
    <property type="match status" value="1"/>
</dbReference>
<evidence type="ECO:0000259" key="11">
    <source>
        <dbReference type="PROSITE" id="PS51270"/>
    </source>
</evidence>
<dbReference type="GO" id="GO:0005730">
    <property type="term" value="C:nucleolus"/>
    <property type="evidence" value="ECO:0007669"/>
    <property type="project" value="TreeGrafter"/>
</dbReference>
<dbReference type="InterPro" id="IPR001878">
    <property type="entry name" value="Znf_CCHC"/>
</dbReference>
<dbReference type="SMART" id="SM00343">
    <property type="entry name" value="ZnF_C2HC"/>
    <property type="match status" value="1"/>
</dbReference>
<keyword evidence="4" id="KW-0808">Transferase</keyword>
<comment type="caution">
    <text evidence="13">The sequence shown here is derived from an EMBL/GenBank/DDBJ whole genome shotgun (WGS) entry which is preliminary data.</text>
</comment>
<dbReference type="GO" id="GO:0005737">
    <property type="term" value="C:cytoplasm"/>
    <property type="evidence" value="ECO:0007669"/>
    <property type="project" value="UniProtKB-SubCell"/>
</dbReference>
<dbReference type="PROSITE" id="PS51999">
    <property type="entry name" value="ZF_GRF"/>
    <property type="match status" value="1"/>
</dbReference>
<accession>A0AAW1MC39</accession>
<proteinExistence type="predicted"/>
<evidence type="ECO:0000256" key="9">
    <source>
        <dbReference type="PROSITE-ProRule" id="PRU00047"/>
    </source>
</evidence>
<feature type="domain" description="CCHC-type" evidence="10">
    <location>
        <begin position="418"/>
        <end position="434"/>
    </location>
</feature>
<evidence type="ECO:0000313" key="14">
    <source>
        <dbReference type="Proteomes" id="UP001458880"/>
    </source>
</evidence>
<keyword evidence="7 9" id="KW-0863">Zinc-finger</keyword>
<comment type="subcellular location">
    <subcellularLocation>
        <location evidence="1">Cytoplasm</location>
    </subcellularLocation>
</comment>
<name>A0AAW1MC39_POPJA</name>
<dbReference type="InterPro" id="IPR010666">
    <property type="entry name" value="Znf_GRF"/>
</dbReference>
<evidence type="ECO:0000259" key="12">
    <source>
        <dbReference type="PROSITE" id="PS51999"/>
    </source>
</evidence>
<dbReference type="PROSITE" id="PS50158">
    <property type="entry name" value="ZF_CCHC"/>
    <property type="match status" value="1"/>
</dbReference>
<keyword evidence="6" id="KW-0479">Metal-binding</keyword>
<reference evidence="13 14" key="1">
    <citation type="journal article" date="2024" name="BMC Genomics">
        <title>De novo assembly and annotation of Popillia japonica's genome with initial clues to its potential as an invasive pest.</title>
        <authorList>
            <person name="Cucini C."/>
            <person name="Boschi S."/>
            <person name="Funari R."/>
            <person name="Cardaioli E."/>
            <person name="Iannotti N."/>
            <person name="Marturano G."/>
            <person name="Paoli F."/>
            <person name="Bruttini M."/>
            <person name="Carapelli A."/>
            <person name="Frati F."/>
            <person name="Nardi F."/>
        </authorList>
    </citation>
    <scope>NUCLEOTIDE SEQUENCE [LARGE SCALE GENOMIC DNA]</scope>
    <source>
        <strain evidence="13">DMR45628</strain>
    </source>
</reference>
<dbReference type="Pfam" id="PF00098">
    <property type="entry name" value="zf-CCHC"/>
    <property type="match status" value="1"/>
</dbReference>
<evidence type="ECO:0000256" key="6">
    <source>
        <dbReference type="ARBA" id="ARBA00022723"/>
    </source>
</evidence>
<protein>
    <submittedName>
        <fullName evidence="13">Zinc knuckle</fullName>
    </submittedName>
</protein>
<keyword evidence="3" id="KW-0489">Methyltransferase</keyword>
<organism evidence="13 14">
    <name type="scientific">Popillia japonica</name>
    <name type="common">Japanese beetle</name>
    <dbReference type="NCBI Taxonomy" id="7064"/>
    <lineage>
        <taxon>Eukaryota</taxon>
        <taxon>Metazoa</taxon>
        <taxon>Ecdysozoa</taxon>
        <taxon>Arthropoda</taxon>
        <taxon>Hexapoda</taxon>
        <taxon>Insecta</taxon>
        <taxon>Pterygota</taxon>
        <taxon>Neoptera</taxon>
        <taxon>Endopterygota</taxon>
        <taxon>Coleoptera</taxon>
        <taxon>Polyphaga</taxon>
        <taxon>Scarabaeiformia</taxon>
        <taxon>Scarabaeidae</taxon>
        <taxon>Rutelinae</taxon>
        <taxon>Popillia</taxon>
    </lineage>
</organism>
<dbReference type="InterPro" id="IPR017921">
    <property type="entry name" value="Znf_CTCHY"/>
</dbReference>
<evidence type="ECO:0000256" key="5">
    <source>
        <dbReference type="ARBA" id="ARBA00022691"/>
    </source>
</evidence>
<keyword evidence="8" id="KW-0862">Zinc</keyword>
<dbReference type="EMBL" id="JASPKY010000064">
    <property type="protein sequence ID" value="KAK9743965.1"/>
    <property type="molecule type" value="Genomic_DNA"/>
</dbReference>
<dbReference type="Proteomes" id="UP001458880">
    <property type="component" value="Unassembled WGS sequence"/>
</dbReference>
<feature type="domain" description="CTCHY-type" evidence="11">
    <location>
        <begin position="347"/>
        <end position="418"/>
    </location>
</feature>
<dbReference type="AlphaFoldDB" id="A0AAW1MC39"/>
<evidence type="ECO:0000256" key="7">
    <source>
        <dbReference type="ARBA" id="ARBA00022771"/>
    </source>
</evidence>
<evidence type="ECO:0000256" key="1">
    <source>
        <dbReference type="ARBA" id="ARBA00004496"/>
    </source>
</evidence>
<dbReference type="PROSITE" id="PS51270">
    <property type="entry name" value="ZF_CTCHY"/>
    <property type="match status" value="1"/>
</dbReference>
<evidence type="ECO:0000313" key="13">
    <source>
        <dbReference type="EMBL" id="KAK9743965.1"/>
    </source>
</evidence>
<dbReference type="GO" id="GO:0003676">
    <property type="term" value="F:nucleic acid binding"/>
    <property type="evidence" value="ECO:0007669"/>
    <property type="project" value="InterPro"/>
</dbReference>
<dbReference type="PANTHER" id="PTHR13493">
    <property type="entry name" value="ZINC FINGER CCHC DOMAIN-CONTAINING"/>
    <property type="match status" value="1"/>
</dbReference>
<evidence type="ECO:0000256" key="3">
    <source>
        <dbReference type="ARBA" id="ARBA00022603"/>
    </source>
</evidence>
<keyword evidence="14" id="KW-1185">Reference proteome</keyword>
<keyword evidence="5" id="KW-0949">S-adenosyl-L-methionine</keyword>
<feature type="domain" description="GRF-type" evidence="12">
    <location>
        <begin position="8"/>
        <end position="54"/>
    </location>
</feature>
<sequence length="468" mass="55378">MSVNVNVCNIKSNPHCAHGPTVLFSRSNNSRRFYACSACRDRKDCSFFVYEDELNKVSNYKKNIWEMEKKKYIGNINHIKLYTVFNKMKELSESDRIYCTTCEEFQLPKFRDKHIEHVLETNISNYYLSRPSELLGPLDNSKKEAQYFFSKTAVKTIVDILQTRNVRNVLCIGAPRIHEYITNEEPDMNSLLLDIDRRYHNFYSPLQFCCPLQFCWYNSFNNHFFLPESYNIFKDFLQMDKGNNLTLVTDPPFGGRVELLSETYKQINELYKTINKRCDDLEIIWIFPYFMEPQILNSLPGFKMLDYKVDYDNHPLFQTGPKGRKFGSPVRIFTNISPNEIKLPRDQGYKYCDVCDRWVANENIHCNKCKTCPSKDGRTYTHCEMCKRCVKPSWKHCGTCHRCAQVDHKCGELIFEQKCFHCNEEGHKKRDCPKVNHEKLQMKRKKNCEKNCPKVNHEKHANEKEKKL</sequence>
<keyword evidence="2" id="KW-0963">Cytoplasm</keyword>
<gene>
    <name evidence="13" type="ORF">QE152_g8186</name>
</gene>
<evidence type="ECO:0000256" key="4">
    <source>
        <dbReference type="ARBA" id="ARBA00022679"/>
    </source>
</evidence>
<evidence type="ECO:0000256" key="8">
    <source>
        <dbReference type="ARBA" id="ARBA00022833"/>
    </source>
</evidence>
<dbReference type="SUPFAM" id="SSF161245">
    <property type="entry name" value="Zinc hairpin stack"/>
    <property type="match status" value="1"/>
</dbReference>
<dbReference type="InterPro" id="IPR041370">
    <property type="entry name" value="Mlase_EEF1AKMT1/ZCCHC4"/>
</dbReference>
<dbReference type="Pfam" id="PF10237">
    <property type="entry name" value="N6-adenineMlase"/>
    <property type="match status" value="1"/>
</dbReference>
<dbReference type="InterPro" id="IPR039846">
    <property type="entry name" value="ZCCHC4"/>
</dbReference>
<evidence type="ECO:0000259" key="10">
    <source>
        <dbReference type="PROSITE" id="PS50158"/>
    </source>
</evidence>
<evidence type="ECO:0000256" key="2">
    <source>
        <dbReference type="ARBA" id="ARBA00022490"/>
    </source>
</evidence>